<dbReference type="PANTHER" id="PTHR14239:SF10">
    <property type="entry name" value="REDUCTASE"/>
    <property type="match status" value="1"/>
</dbReference>
<evidence type="ECO:0000259" key="2">
    <source>
        <dbReference type="Pfam" id="PF03807"/>
    </source>
</evidence>
<dbReference type="InterPro" id="IPR051267">
    <property type="entry name" value="STEAP_metalloreductase"/>
</dbReference>
<gene>
    <name evidence="3" type="ORF">MXMO3_00173</name>
</gene>
<evidence type="ECO:0000256" key="1">
    <source>
        <dbReference type="ARBA" id="ARBA00023002"/>
    </source>
</evidence>
<evidence type="ECO:0000313" key="4">
    <source>
        <dbReference type="Proteomes" id="UP000258927"/>
    </source>
</evidence>
<protein>
    <recommendedName>
        <fullName evidence="2">Pyrroline-5-carboxylate reductase catalytic N-terminal domain-containing protein</fullName>
    </recommendedName>
</protein>
<dbReference type="InterPro" id="IPR036291">
    <property type="entry name" value="NAD(P)-bd_dom_sf"/>
</dbReference>
<keyword evidence="1" id="KW-0560">Oxidoreductase</keyword>
<organism evidence="3 4">
    <name type="scientific">Maritalea myrionectae</name>
    <dbReference type="NCBI Taxonomy" id="454601"/>
    <lineage>
        <taxon>Bacteria</taxon>
        <taxon>Pseudomonadati</taxon>
        <taxon>Pseudomonadota</taxon>
        <taxon>Alphaproteobacteria</taxon>
        <taxon>Hyphomicrobiales</taxon>
        <taxon>Devosiaceae</taxon>
        <taxon>Maritalea</taxon>
    </lineage>
</organism>
<feature type="domain" description="Pyrroline-5-carboxylate reductase catalytic N-terminal" evidence="2">
    <location>
        <begin position="3"/>
        <end position="89"/>
    </location>
</feature>
<proteinExistence type="predicted"/>
<dbReference type="InterPro" id="IPR028939">
    <property type="entry name" value="P5C_Rdtase_cat_N"/>
</dbReference>
<dbReference type="GO" id="GO:0016491">
    <property type="term" value="F:oxidoreductase activity"/>
    <property type="evidence" value="ECO:0007669"/>
    <property type="project" value="UniProtKB-KW"/>
</dbReference>
<dbReference type="EMBL" id="CP021330">
    <property type="protein sequence ID" value="AVX02721.1"/>
    <property type="molecule type" value="Genomic_DNA"/>
</dbReference>
<dbReference type="KEGG" id="mmyr:MXMO3_00173"/>
<dbReference type="AlphaFoldDB" id="A0A2R4M9L0"/>
<reference evidence="3 4" key="1">
    <citation type="submission" date="2017-05" db="EMBL/GenBank/DDBJ databases">
        <title>Genome Analysis of Maritalea myrionectae HL2708#5.</title>
        <authorList>
            <consortium name="Cotde Inc.-PKNU"/>
            <person name="Jang D."/>
            <person name="Oh H.-M."/>
        </authorList>
    </citation>
    <scope>NUCLEOTIDE SEQUENCE [LARGE SCALE GENOMIC DNA]</scope>
    <source>
        <strain evidence="3 4">HL2708#5</strain>
    </source>
</reference>
<sequence>MTYAIIGTGNIASGLARTLAAKHKVLVAGRDADKAEKLVSTVKNASAVAIDEALDTAEIVFLAVPFDAVSELAARYNFDNKIVVDVTNPFKADFSGLTFGYDSSAAEKIAELLPNAHVVKALNTIFAQVYEQGLIFEGRKVPAYVAADDDAAKQEVVTLLADVGFDAVDAGGLLNARYLEPLAYLNVQFGYMLGQGTQIAPAWLSRQPA</sequence>
<accession>A0A2R4M9L0</accession>
<dbReference type="STRING" id="1122213.GCA_000423365_02887"/>
<dbReference type="Proteomes" id="UP000258927">
    <property type="component" value="Chromosome"/>
</dbReference>
<dbReference type="PANTHER" id="PTHR14239">
    <property type="entry name" value="DUDULIN-RELATED"/>
    <property type="match status" value="1"/>
</dbReference>
<dbReference type="SUPFAM" id="SSF51735">
    <property type="entry name" value="NAD(P)-binding Rossmann-fold domains"/>
    <property type="match status" value="1"/>
</dbReference>
<name>A0A2R4M9L0_9HYPH</name>
<dbReference type="Gene3D" id="3.40.50.720">
    <property type="entry name" value="NAD(P)-binding Rossmann-like Domain"/>
    <property type="match status" value="1"/>
</dbReference>
<dbReference type="Pfam" id="PF03807">
    <property type="entry name" value="F420_oxidored"/>
    <property type="match status" value="1"/>
</dbReference>
<evidence type="ECO:0000313" key="3">
    <source>
        <dbReference type="EMBL" id="AVX02721.1"/>
    </source>
</evidence>
<dbReference type="RefSeq" id="WP_117394638.1">
    <property type="nucleotide sequence ID" value="NZ_CP021330.1"/>
</dbReference>
<keyword evidence="4" id="KW-1185">Reference proteome</keyword>